<reference evidence="2" key="2">
    <citation type="submission" date="2021-04" db="EMBL/GenBank/DDBJ databases">
        <authorList>
            <person name="Gilroy R."/>
        </authorList>
    </citation>
    <scope>NUCLEOTIDE SEQUENCE</scope>
    <source>
        <strain evidence="2">B5-657</strain>
    </source>
</reference>
<feature type="domain" description="Transposase IS200-like" evidence="1">
    <location>
        <begin position="11"/>
        <end position="129"/>
    </location>
</feature>
<sequence>MNDIQSLSHSKWRCKYHIVFAPKYRRQEIYGKLKADIGMILRQLCEQKGVEIVEAQACKDHIHMLVCIPPSMSVAQFMGFLKGKSTLMIFDRHANLKYKYGNRHFWCRGYYVDTVGRNQKAIEEYIKNQLQEDIMSDQISLKEYMDPFTGSKNTKA</sequence>
<dbReference type="InterPro" id="IPR002686">
    <property type="entry name" value="Transposase_17"/>
</dbReference>
<evidence type="ECO:0000259" key="1">
    <source>
        <dbReference type="SMART" id="SM01321"/>
    </source>
</evidence>
<dbReference type="GO" id="GO:0003677">
    <property type="term" value="F:DNA binding"/>
    <property type="evidence" value="ECO:0007669"/>
    <property type="project" value="InterPro"/>
</dbReference>
<evidence type="ECO:0000313" key="3">
    <source>
        <dbReference type="Proteomes" id="UP000824229"/>
    </source>
</evidence>
<dbReference type="PANTHER" id="PTHR33360">
    <property type="entry name" value="TRANSPOSASE FOR INSERTION SEQUENCE ELEMENT IS200"/>
    <property type="match status" value="1"/>
</dbReference>
<evidence type="ECO:0000313" key="2">
    <source>
        <dbReference type="EMBL" id="MBU3805157.1"/>
    </source>
</evidence>
<dbReference type="Proteomes" id="UP000824229">
    <property type="component" value="Unassembled WGS sequence"/>
</dbReference>
<protein>
    <submittedName>
        <fullName evidence="2">IS200/IS605 family transposase</fullName>
    </submittedName>
</protein>
<dbReference type="SMART" id="SM01321">
    <property type="entry name" value="Y1_Tnp"/>
    <property type="match status" value="1"/>
</dbReference>
<gene>
    <name evidence="2" type="primary">tnpA</name>
    <name evidence="2" type="ORF">H9872_10460</name>
</gene>
<organism evidence="2 3">
    <name type="scientific">Candidatus Cellulosilyticum pullistercoris</name>
    <dbReference type="NCBI Taxonomy" id="2838521"/>
    <lineage>
        <taxon>Bacteria</taxon>
        <taxon>Bacillati</taxon>
        <taxon>Bacillota</taxon>
        <taxon>Clostridia</taxon>
        <taxon>Lachnospirales</taxon>
        <taxon>Cellulosilyticaceae</taxon>
        <taxon>Cellulosilyticum</taxon>
    </lineage>
</organism>
<dbReference type="AlphaFoldDB" id="A0A9E2NMA8"/>
<reference evidence="2" key="1">
    <citation type="journal article" date="2021" name="PeerJ">
        <title>Extensive microbial diversity within the chicken gut microbiome revealed by metagenomics and culture.</title>
        <authorList>
            <person name="Gilroy R."/>
            <person name="Ravi A."/>
            <person name="Getino M."/>
            <person name="Pursley I."/>
            <person name="Horton D.L."/>
            <person name="Alikhan N.F."/>
            <person name="Baker D."/>
            <person name="Gharbi K."/>
            <person name="Hall N."/>
            <person name="Watson M."/>
            <person name="Adriaenssens E.M."/>
            <person name="Foster-Nyarko E."/>
            <person name="Jarju S."/>
            <person name="Secka A."/>
            <person name="Antonio M."/>
            <person name="Oren A."/>
            <person name="Chaudhuri R.R."/>
            <person name="La Ragione R."/>
            <person name="Hildebrand F."/>
            <person name="Pallen M.J."/>
        </authorList>
    </citation>
    <scope>NUCLEOTIDE SEQUENCE</scope>
    <source>
        <strain evidence="2">B5-657</strain>
    </source>
</reference>
<dbReference type="SUPFAM" id="SSF143422">
    <property type="entry name" value="Transposase IS200-like"/>
    <property type="match status" value="1"/>
</dbReference>
<dbReference type="PANTHER" id="PTHR33360:SF2">
    <property type="entry name" value="TRANSPOSASE FOR INSERTION SEQUENCE ELEMENT IS200"/>
    <property type="match status" value="1"/>
</dbReference>
<dbReference type="Gene3D" id="3.30.70.1290">
    <property type="entry name" value="Transposase IS200-like"/>
    <property type="match status" value="1"/>
</dbReference>
<dbReference type="EMBL" id="JAHLFQ010000248">
    <property type="protein sequence ID" value="MBU3805157.1"/>
    <property type="molecule type" value="Genomic_DNA"/>
</dbReference>
<dbReference type="InterPro" id="IPR036515">
    <property type="entry name" value="Transposase_17_sf"/>
</dbReference>
<accession>A0A9E2NMA8</accession>
<dbReference type="GO" id="GO:0004803">
    <property type="term" value="F:transposase activity"/>
    <property type="evidence" value="ECO:0007669"/>
    <property type="project" value="InterPro"/>
</dbReference>
<dbReference type="NCBIfam" id="NF033573">
    <property type="entry name" value="transpos_IS200"/>
    <property type="match status" value="1"/>
</dbReference>
<dbReference type="Pfam" id="PF01797">
    <property type="entry name" value="Y1_Tnp"/>
    <property type="match status" value="1"/>
</dbReference>
<name>A0A9E2NMA8_9FIRM</name>
<proteinExistence type="predicted"/>
<dbReference type="GO" id="GO:0006313">
    <property type="term" value="P:DNA transposition"/>
    <property type="evidence" value="ECO:0007669"/>
    <property type="project" value="InterPro"/>
</dbReference>
<comment type="caution">
    <text evidence="2">The sequence shown here is derived from an EMBL/GenBank/DDBJ whole genome shotgun (WGS) entry which is preliminary data.</text>
</comment>